<dbReference type="HOGENOM" id="CLU_065230_0_0_1"/>
<dbReference type="PANTHER" id="PTHR31006:SF0">
    <property type="entry name" value="F-BOX ASSOCIATED DOMAIN-CONTAINING PROTEIN-RELATED"/>
    <property type="match status" value="1"/>
</dbReference>
<dbReference type="InParanoid" id="G0N069"/>
<keyword evidence="2" id="KW-1185">Reference proteome</keyword>
<accession>G0N069</accession>
<evidence type="ECO:0000313" key="1">
    <source>
        <dbReference type="EMBL" id="EGT48899.1"/>
    </source>
</evidence>
<name>G0N069_CAEBE</name>
<dbReference type="InterPro" id="IPR042317">
    <property type="entry name" value="She-1-like"/>
</dbReference>
<protein>
    <recommendedName>
        <fullName evidence="3">F-box associated domain-containing protein</fullName>
    </recommendedName>
</protein>
<organism evidence="2">
    <name type="scientific">Caenorhabditis brenneri</name>
    <name type="common">Nematode worm</name>
    <dbReference type="NCBI Taxonomy" id="135651"/>
    <lineage>
        <taxon>Eukaryota</taxon>
        <taxon>Metazoa</taxon>
        <taxon>Ecdysozoa</taxon>
        <taxon>Nematoda</taxon>
        <taxon>Chromadorea</taxon>
        <taxon>Rhabditida</taxon>
        <taxon>Rhabditina</taxon>
        <taxon>Rhabditomorpha</taxon>
        <taxon>Rhabditoidea</taxon>
        <taxon>Rhabditidae</taxon>
        <taxon>Peloderinae</taxon>
        <taxon>Caenorhabditis</taxon>
    </lineage>
</organism>
<gene>
    <name evidence="1" type="ORF">CAEBREN_14620</name>
</gene>
<dbReference type="EMBL" id="GL379824">
    <property type="protein sequence ID" value="EGT48899.1"/>
    <property type="molecule type" value="Genomic_DNA"/>
</dbReference>
<dbReference type="Proteomes" id="UP000008068">
    <property type="component" value="Unassembled WGS sequence"/>
</dbReference>
<dbReference type="AlphaFoldDB" id="G0N069"/>
<evidence type="ECO:0000313" key="2">
    <source>
        <dbReference type="Proteomes" id="UP000008068"/>
    </source>
</evidence>
<dbReference type="PANTHER" id="PTHR31006">
    <property type="entry name" value="F-BOX DOMAIN-CONTAINING PROTEIN-RELATED-RELATED"/>
    <property type="match status" value="1"/>
</dbReference>
<sequence>MCEEGDPFEFNDFIDTLQPKNGLATKKEIDELLIFIGGFEKWPVLIEDCRREVVKYLDFQSRLNLGICSKDDNETVEKTKICVKSIEIKDTQKQHYFFNNNDEFDNVTVLIQFPTRSPHNPFKWVFSQLEQDTRIQWLPRIQTQRFVVKEVIWKSCNYYQESVKFAERWMKKSNFELEAIKIEMGKYPFATSQIESLPCCEKVTIGDDDVDSFKWWLKKCPKQLKNLDLDVHSKDRESFILPFDFLNAPHVMQASEINFGCRAAFSDEQLLKLKAKSIAFVSADVTDKGINKFMKNWAHGDGVDGFEDLCLWSTTVRNPDLMFAGLEYVEWDKTFENEQWEFVERFHQFYLRGRCFQIKSKVDRFESLTFSVNGDRVAIVATGKRAEKNGEAYTYYRIP</sequence>
<dbReference type="OrthoDB" id="5843099at2759"/>
<evidence type="ECO:0008006" key="3">
    <source>
        <dbReference type="Google" id="ProtNLM"/>
    </source>
</evidence>
<reference evidence="2" key="1">
    <citation type="submission" date="2011-07" db="EMBL/GenBank/DDBJ databases">
        <authorList>
            <consortium name="Caenorhabditis brenneri Sequencing and Analysis Consortium"/>
            <person name="Wilson R.K."/>
        </authorList>
    </citation>
    <scope>NUCLEOTIDE SEQUENCE [LARGE SCALE GENOMIC DNA]</scope>
    <source>
        <strain evidence="2">PB2801</strain>
    </source>
</reference>
<dbReference type="eggNOG" id="ENOG502TG2I">
    <property type="taxonomic scope" value="Eukaryota"/>
</dbReference>
<proteinExistence type="predicted"/>